<organism evidence="1 2">
    <name type="scientific">Sinosporangium siamense</name>
    <dbReference type="NCBI Taxonomy" id="1367973"/>
    <lineage>
        <taxon>Bacteria</taxon>
        <taxon>Bacillati</taxon>
        <taxon>Actinomycetota</taxon>
        <taxon>Actinomycetes</taxon>
        <taxon>Streptosporangiales</taxon>
        <taxon>Streptosporangiaceae</taxon>
        <taxon>Sinosporangium</taxon>
    </lineage>
</organism>
<dbReference type="InterPro" id="IPR011009">
    <property type="entry name" value="Kinase-like_dom_sf"/>
</dbReference>
<dbReference type="SUPFAM" id="SSF56112">
    <property type="entry name" value="Protein kinase-like (PK-like)"/>
    <property type="match status" value="1"/>
</dbReference>
<evidence type="ECO:0000313" key="2">
    <source>
        <dbReference type="Proteomes" id="UP000606172"/>
    </source>
</evidence>
<reference evidence="1" key="1">
    <citation type="submission" date="2021-01" db="EMBL/GenBank/DDBJ databases">
        <title>Whole genome shotgun sequence of Sinosporangium siamense NBRC 109515.</title>
        <authorList>
            <person name="Komaki H."/>
            <person name="Tamura T."/>
        </authorList>
    </citation>
    <scope>NUCLEOTIDE SEQUENCE</scope>
    <source>
        <strain evidence="1">NBRC 109515</strain>
    </source>
</reference>
<dbReference type="AlphaFoldDB" id="A0A919RBZ4"/>
<dbReference type="EMBL" id="BOOW01000002">
    <property type="protein sequence ID" value="GII89975.1"/>
    <property type="molecule type" value="Genomic_DNA"/>
</dbReference>
<dbReference type="RefSeq" id="WP_204020019.1">
    <property type="nucleotide sequence ID" value="NZ_BOOW01000002.1"/>
</dbReference>
<name>A0A919RBZ4_9ACTN</name>
<evidence type="ECO:0008006" key="3">
    <source>
        <dbReference type="Google" id="ProtNLM"/>
    </source>
</evidence>
<proteinExistence type="predicted"/>
<keyword evidence="2" id="KW-1185">Reference proteome</keyword>
<sequence length="357" mass="38133">MSHQDRVGRYGDVASALALRSDRQLATMVDEAQVLGSGIGGSLVLLTVEGVPVFAKRVPLSDLERRAGNVMSTANLFKLPTFCHYGVGSLGSPGFGVWRELAANVMATTWVLAGRSAAFPVLYHWRVLPGAPPPTEEHADIEAVVRYWGGSPAVHERLSALAGASASVVLFQEYIPYNLGDWLAVRLAAGEEAALAACDMVETCLPADVAFMNSQGLMHFDAHFGNILTDGERLYMTDFGLASSPRFDLSGEEVGFLERNGTHDMGYALMRLVNWLVTDVCGVTEPGGGGPVLRNEYIRACAEGADPVGAPPAAATVIRRYAAVAAVMNDFCWDLFGADRATPYPHEEIGRALSAMG</sequence>
<evidence type="ECO:0000313" key="1">
    <source>
        <dbReference type="EMBL" id="GII89975.1"/>
    </source>
</evidence>
<comment type="caution">
    <text evidence="1">The sequence shown here is derived from an EMBL/GenBank/DDBJ whole genome shotgun (WGS) entry which is preliminary data.</text>
</comment>
<gene>
    <name evidence="1" type="ORF">Ssi02_02060</name>
</gene>
<accession>A0A919RBZ4</accession>
<dbReference type="Proteomes" id="UP000606172">
    <property type="component" value="Unassembled WGS sequence"/>
</dbReference>
<protein>
    <recommendedName>
        <fullName evidence="3">Protein kinase domain-containing protein</fullName>
    </recommendedName>
</protein>